<reference evidence="1" key="1">
    <citation type="submission" date="2022-12" db="EMBL/GenBank/DDBJ databases">
        <title>Genome Sequence of Lasiodiplodia mahajangana.</title>
        <authorList>
            <person name="Buettner E."/>
        </authorList>
    </citation>
    <scope>NUCLEOTIDE SEQUENCE</scope>
    <source>
        <strain evidence="1">VT137</strain>
    </source>
</reference>
<evidence type="ECO:0000313" key="2">
    <source>
        <dbReference type="Proteomes" id="UP001153332"/>
    </source>
</evidence>
<name>A0ACC2JYP0_9PEZI</name>
<organism evidence="1 2">
    <name type="scientific">Lasiodiplodia mahajangana</name>
    <dbReference type="NCBI Taxonomy" id="1108764"/>
    <lineage>
        <taxon>Eukaryota</taxon>
        <taxon>Fungi</taxon>
        <taxon>Dikarya</taxon>
        <taxon>Ascomycota</taxon>
        <taxon>Pezizomycotina</taxon>
        <taxon>Dothideomycetes</taxon>
        <taxon>Dothideomycetes incertae sedis</taxon>
        <taxon>Botryosphaeriales</taxon>
        <taxon>Botryosphaeriaceae</taxon>
        <taxon>Lasiodiplodia</taxon>
    </lineage>
</organism>
<dbReference type="Proteomes" id="UP001153332">
    <property type="component" value="Unassembled WGS sequence"/>
</dbReference>
<evidence type="ECO:0000313" key="1">
    <source>
        <dbReference type="EMBL" id="KAJ8132429.1"/>
    </source>
</evidence>
<gene>
    <name evidence="1" type="ORF">O1611_g1195</name>
</gene>
<dbReference type="EMBL" id="JAPUUL010000130">
    <property type="protein sequence ID" value="KAJ8132429.1"/>
    <property type="molecule type" value="Genomic_DNA"/>
</dbReference>
<comment type="caution">
    <text evidence="1">The sequence shown here is derived from an EMBL/GenBank/DDBJ whole genome shotgun (WGS) entry which is preliminary data.</text>
</comment>
<accession>A0ACC2JYP0</accession>
<protein>
    <submittedName>
        <fullName evidence="1">Uncharacterized protein</fullName>
    </submittedName>
</protein>
<keyword evidence="2" id="KW-1185">Reference proteome</keyword>
<proteinExistence type="predicted"/>
<sequence>MGSLRQYGGLRRTILSVAIFGLSFIPAFVQGDGTCSPTSPCVSGCCSSTGYCGFGPDYCGSSCISNCDALAECGQYAKVPGTKCPLNVCCSQYGFCGTTSEFCDKDCQSGCATPSKPSCSSSGGSAMKKRIGYYESWSTTRSCGSWTPSNIDPTKWTHLNYAFALVDPNTFGIAQMNTFDVELYTEFTGLKRLNPSLSVYISIGGWDAGGKVFSDMVSTSANRASFISSLQLFMKTYGFDGVDIDWEYPGADDRGGNAADFTNYVTLLSELRSALGTRYGITVTLPSSYWYMQHFDITNMEKYLDWFNVMTYDIHGTWDGNNPYTSAVVQAHTNLTEIDQAMDLLWRNQIDSSKVVLGLGFYGRSFTLKDPSCKTPGCPFSGGAKPGPCTATSGILSDAEIQNIISSKDLTPVLDTEAAVKYMSWDDDQWVSYDDEDTFKMKLDYANGLCLGGTMVWALDMDAVGTDNSIDNLGGGASSGSLKVTQATVKTNSLSLGLFWTPCLPKETTNPCPKGFRALAWGHGKVFDADLSYNTGEGCHGGGINGFQRALCAASNVLYSSLQWGPGKVSKACNSKCPKGWVTLTKNSHITGQKTGCKSGKYAPLCGYEVTVFQNADTCSSSITDHLLSGSLSNAIDPDGVSDYDFEDDGTSATNAKLRAFREIKSRKVNRKMKQKRSIYSGAGCLGDLPLGSIPLDIPAVVDKYIQGGNTYYEFESTAPSVTQSARKPTITVYNNTESTKYSTVYRTCNGALYPQACYHYSSVAQRSTYSRATCSNYDQSNNLRPLTQSYNNGHRNKEWFSYIAKSYINPNGKRKGTNCQRDEWPPAHFQQGRPDGWIRLLPGDQNGPAANNKDGGWRGICQFPPKKETFEEGGEIVDKGDYYLLTSYTSTIVTLNVLSYTWTNVNPPVNDYRGLTANTTPGTGGLRKVAYNNDPGSLTKGVSKPTYRKMKRFEFSEGRMVVNEGNSTRLATDEEIEKELGYTPCRSGGCSEELEILRQQQAEANMPTLVHDSPLATGAVVSAIVTAVPTVTSPTLAGGRPALMAHASHPTAG</sequence>